<evidence type="ECO:0000256" key="2">
    <source>
        <dbReference type="ARBA" id="ARBA00022741"/>
    </source>
</evidence>
<organism evidence="8 9">
    <name type="scientific">Vitis vinifera</name>
    <name type="common">Grape</name>
    <dbReference type="NCBI Taxonomy" id="29760"/>
    <lineage>
        <taxon>Eukaryota</taxon>
        <taxon>Viridiplantae</taxon>
        <taxon>Streptophyta</taxon>
        <taxon>Embryophyta</taxon>
        <taxon>Tracheophyta</taxon>
        <taxon>Spermatophyta</taxon>
        <taxon>Magnoliopsida</taxon>
        <taxon>eudicotyledons</taxon>
        <taxon>Gunneridae</taxon>
        <taxon>Pentapetalae</taxon>
        <taxon>rosids</taxon>
        <taxon>Vitales</taxon>
        <taxon>Vitaceae</taxon>
        <taxon>Viteae</taxon>
        <taxon>Vitis</taxon>
    </lineage>
</organism>
<evidence type="ECO:0000256" key="6">
    <source>
        <dbReference type="ARBA" id="ARBA00047984"/>
    </source>
</evidence>
<evidence type="ECO:0000256" key="5">
    <source>
        <dbReference type="ARBA" id="ARBA00022840"/>
    </source>
</evidence>
<keyword evidence="2" id="KW-0547">Nucleotide-binding</keyword>
<evidence type="ECO:0000313" key="8">
    <source>
        <dbReference type="EMBL" id="WKA03584.1"/>
    </source>
</evidence>
<keyword evidence="4" id="KW-0347">Helicase</keyword>
<dbReference type="Gene3D" id="3.40.50.300">
    <property type="entry name" value="P-loop containing nucleotide triphosphate hydrolases"/>
    <property type="match status" value="1"/>
</dbReference>
<dbReference type="SUPFAM" id="SSF52540">
    <property type="entry name" value="P-loop containing nucleoside triphosphate hydrolases"/>
    <property type="match status" value="1"/>
</dbReference>
<dbReference type="PANTHER" id="PTHR18934:SF237">
    <property type="entry name" value="ATP-DEPENDENT DNA_RNA HELICASE DHX36"/>
    <property type="match status" value="1"/>
</dbReference>
<evidence type="ECO:0000256" key="7">
    <source>
        <dbReference type="SAM" id="MobiDB-lite"/>
    </source>
</evidence>
<evidence type="ECO:0000256" key="3">
    <source>
        <dbReference type="ARBA" id="ARBA00022801"/>
    </source>
</evidence>
<evidence type="ECO:0000313" key="9">
    <source>
        <dbReference type="Proteomes" id="UP001227230"/>
    </source>
</evidence>
<reference evidence="8 9" key="1">
    <citation type="journal article" date="2023" name="Hortic Res">
        <title>The complete reference genome for grapevine (Vitis vinifera L.) genetics and breeding.</title>
        <authorList>
            <person name="Shi X."/>
            <person name="Cao S."/>
            <person name="Wang X."/>
            <person name="Huang S."/>
            <person name="Wang Y."/>
            <person name="Liu Z."/>
            <person name="Liu W."/>
            <person name="Leng X."/>
            <person name="Peng Y."/>
            <person name="Wang N."/>
            <person name="Wang Y."/>
            <person name="Ma Z."/>
            <person name="Xu X."/>
            <person name="Zhang F."/>
            <person name="Xue H."/>
            <person name="Zhong H."/>
            <person name="Wang Y."/>
            <person name="Zhang K."/>
            <person name="Velt A."/>
            <person name="Avia K."/>
            <person name="Holtgrawe D."/>
            <person name="Grimplet J."/>
            <person name="Matus J.T."/>
            <person name="Ware D."/>
            <person name="Wu X."/>
            <person name="Wang H."/>
            <person name="Liu C."/>
            <person name="Fang Y."/>
            <person name="Rustenholz C."/>
            <person name="Cheng Z."/>
            <person name="Xiao H."/>
            <person name="Zhou Y."/>
        </authorList>
    </citation>
    <scope>NUCLEOTIDE SEQUENCE [LARGE SCALE GENOMIC DNA]</scope>
    <source>
        <strain evidence="9">cv. Pinot noir / PN40024</strain>
        <tissue evidence="8">Leaf</tissue>
    </source>
</reference>
<keyword evidence="3" id="KW-0378">Hydrolase</keyword>
<sequence>MPVIEDEMFGVDNLCRISAKAASEASGLLNFGSIIILFPPSRLQAIRMSTETEIRVGNLLDSSHEVVTVDGPSAVSSQGVKPSSSGASITSSESKLEIDTVKEGLSVELKQKQEKMKGSNSVKMMQVFREKLPAFKMKSEFLKAVADNQILVVSGETGCGKTTQLPQFILEEEISSLRGADCKHNLHSTPSYICHICCGSNFL</sequence>
<dbReference type="Proteomes" id="UP001227230">
    <property type="component" value="Chromosome 14"/>
</dbReference>
<dbReference type="EC" id="3.6.4.13" evidence="1"/>
<keyword evidence="9" id="KW-1185">Reference proteome</keyword>
<gene>
    <name evidence="8" type="ORF">VitviT2T_021684</name>
</gene>
<dbReference type="EMBL" id="CP126661">
    <property type="protein sequence ID" value="WKA03584.1"/>
    <property type="molecule type" value="Genomic_DNA"/>
</dbReference>
<keyword evidence="5" id="KW-0067">ATP-binding</keyword>
<accession>A0ABY9D951</accession>
<dbReference type="InterPro" id="IPR027417">
    <property type="entry name" value="P-loop_NTPase"/>
</dbReference>
<evidence type="ECO:0000256" key="1">
    <source>
        <dbReference type="ARBA" id="ARBA00012552"/>
    </source>
</evidence>
<name>A0ABY9D951_VITVI</name>
<feature type="compositionally biased region" description="Low complexity" evidence="7">
    <location>
        <begin position="83"/>
        <end position="92"/>
    </location>
</feature>
<protein>
    <recommendedName>
        <fullName evidence="1">RNA helicase</fullName>
        <ecNumber evidence="1">3.6.4.13</ecNumber>
    </recommendedName>
</protein>
<evidence type="ECO:0000256" key="4">
    <source>
        <dbReference type="ARBA" id="ARBA00022806"/>
    </source>
</evidence>
<feature type="region of interest" description="Disordered" evidence="7">
    <location>
        <begin position="72"/>
        <end position="92"/>
    </location>
</feature>
<proteinExistence type="predicted"/>
<comment type="catalytic activity">
    <reaction evidence="6">
        <text>ATP + H2O = ADP + phosphate + H(+)</text>
        <dbReference type="Rhea" id="RHEA:13065"/>
        <dbReference type="ChEBI" id="CHEBI:15377"/>
        <dbReference type="ChEBI" id="CHEBI:15378"/>
        <dbReference type="ChEBI" id="CHEBI:30616"/>
        <dbReference type="ChEBI" id="CHEBI:43474"/>
        <dbReference type="ChEBI" id="CHEBI:456216"/>
        <dbReference type="EC" id="3.6.4.13"/>
    </reaction>
</comment>
<dbReference type="PANTHER" id="PTHR18934">
    <property type="entry name" value="ATP-DEPENDENT RNA HELICASE"/>
    <property type="match status" value="1"/>
</dbReference>